<dbReference type="HOGENOM" id="CLU_2776190_0_0_1"/>
<dbReference type="Proteomes" id="UP000053424">
    <property type="component" value="Unassembled WGS sequence"/>
</dbReference>
<name>A0A0C3CAE1_HEBCY</name>
<evidence type="ECO:0000313" key="1">
    <source>
        <dbReference type="EMBL" id="KIM41174.1"/>
    </source>
</evidence>
<reference evidence="2" key="2">
    <citation type="submission" date="2015-01" db="EMBL/GenBank/DDBJ databases">
        <title>Evolutionary Origins and Diversification of the Mycorrhizal Mutualists.</title>
        <authorList>
            <consortium name="DOE Joint Genome Institute"/>
            <consortium name="Mycorrhizal Genomics Consortium"/>
            <person name="Kohler A."/>
            <person name="Kuo A."/>
            <person name="Nagy L.G."/>
            <person name="Floudas D."/>
            <person name="Copeland A."/>
            <person name="Barry K.W."/>
            <person name="Cichocki N."/>
            <person name="Veneault-Fourrey C."/>
            <person name="LaButti K."/>
            <person name="Lindquist E.A."/>
            <person name="Lipzen A."/>
            <person name="Lundell T."/>
            <person name="Morin E."/>
            <person name="Murat C."/>
            <person name="Riley R."/>
            <person name="Ohm R."/>
            <person name="Sun H."/>
            <person name="Tunlid A."/>
            <person name="Henrissat B."/>
            <person name="Grigoriev I.V."/>
            <person name="Hibbett D.S."/>
            <person name="Martin F."/>
        </authorList>
    </citation>
    <scope>NUCLEOTIDE SEQUENCE [LARGE SCALE GENOMIC DNA]</scope>
    <source>
        <strain evidence="2">h7</strain>
    </source>
</reference>
<dbReference type="EMBL" id="KN831781">
    <property type="protein sequence ID" value="KIM41174.1"/>
    <property type="molecule type" value="Genomic_DNA"/>
</dbReference>
<keyword evidence="2" id="KW-1185">Reference proteome</keyword>
<accession>A0A0C3CAE1</accession>
<protein>
    <submittedName>
        <fullName evidence="1">Uncharacterized protein</fullName>
    </submittedName>
</protein>
<sequence>MATNALMSQVAAKWQESFHRLNGEAPGISGLMKFSEAWAISLQFLYPVDIKNVPLNANGMPLGMPLCVY</sequence>
<gene>
    <name evidence="1" type="ORF">M413DRAFT_160177</name>
</gene>
<organism evidence="1 2">
    <name type="scientific">Hebeloma cylindrosporum</name>
    <dbReference type="NCBI Taxonomy" id="76867"/>
    <lineage>
        <taxon>Eukaryota</taxon>
        <taxon>Fungi</taxon>
        <taxon>Dikarya</taxon>
        <taxon>Basidiomycota</taxon>
        <taxon>Agaricomycotina</taxon>
        <taxon>Agaricomycetes</taxon>
        <taxon>Agaricomycetidae</taxon>
        <taxon>Agaricales</taxon>
        <taxon>Agaricineae</taxon>
        <taxon>Hymenogastraceae</taxon>
        <taxon>Hebeloma</taxon>
    </lineage>
</organism>
<dbReference type="AlphaFoldDB" id="A0A0C3CAE1"/>
<reference evidence="1 2" key="1">
    <citation type="submission" date="2014-04" db="EMBL/GenBank/DDBJ databases">
        <authorList>
            <consortium name="DOE Joint Genome Institute"/>
            <person name="Kuo A."/>
            <person name="Gay G."/>
            <person name="Dore J."/>
            <person name="Kohler A."/>
            <person name="Nagy L.G."/>
            <person name="Floudas D."/>
            <person name="Copeland A."/>
            <person name="Barry K.W."/>
            <person name="Cichocki N."/>
            <person name="Veneault-Fourrey C."/>
            <person name="LaButti K."/>
            <person name="Lindquist E.A."/>
            <person name="Lipzen A."/>
            <person name="Lundell T."/>
            <person name="Morin E."/>
            <person name="Murat C."/>
            <person name="Sun H."/>
            <person name="Tunlid A."/>
            <person name="Henrissat B."/>
            <person name="Grigoriev I.V."/>
            <person name="Hibbett D.S."/>
            <person name="Martin F."/>
            <person name="Nordberg H.P."/>
            <person name="Cantor M.N."/>
            <person name="Hua S.X."/>
        </authorList>
    </citation>
    <scope>NUCLEOTIDE SEQUENCE [LARGE SCALE GENOMIC DNA]</scope>
    <source>
        <strain evidence="2">h7</strain>
    </source>
</reference>
<evidence type="ECO:0000313" key="2">
    <source>
        <dbReference type="Proteomes" id="UP000053424"/>
    </source>
</evidence>
<dbReference type="STRING" id="686832.A0A0C3CAE1"/>
<proteinExistence type="predicted"/>